<evidence type="ECO:0000313" key="8">
    <source>
        <dbReference type="Proteomes" id="UP000624709"/>
    </source>
</evidence>
<keyword evidence="3 5" id="KW-1133">Transmembrane helix</keyword>
<dbReference type="InterPro" id="IPR032808">
    <property type="entry name" value="DoxX"/>
</dbReference>
<reference evidence="7 8" key="1">
    <citation type="submission" date="2021-01" db="EMBL/GenBank/DDBJ databases">
        <title>Whole genome shotgun sequence of Actinoplanes palleronii NBRC 14916.</title>
        <authorList>
            <person name="Komaki H."/>
            <person name="Tamura T."/>
        </authorList>
    </citation>
    <scope>NUCLEOTIDE SEQUENCE [LARGE SCALE GENOMIC DNA]</scope>
    <source>
        <strain evidence="7 8">NBRC 14916</strain>
    </source>
</reference>
<gene>
    <name evidence="7" type="ORF">Apa02nite_086060</name>
</gene>
<evidence type="ECO:0000256" key="1">
    <source>
        <dbReference type="ARBA" id="ARBA00004141"/>
    </source>
</evidence>
<dbReference type="InterPro" id="IPR013216">
    <property type="entry name" value="Methyltransf_11"/>
</dbReference>
<name>A0ABQ4BP92_9ACTN</name>
<comment type="subcellular location">
    <subcellularLocation>
        <location evidence="1">Membrane</location>
        <topology evidence="1">Multi-pass membrane protein</topology>
    </subcellularLocation>
</comment>
<keyword evidence="8" id="KW-1185">Reference proteome</keyword>
<dbReference type="CDD" id="cd02440">
    <property type="entry name" value="AdoMet_MTases"/>
    <property type="match status" value="1"/>
</dbReference>
<dbReference type="Proteomes" id="UP000624709">
    <property type="component" value="Unassembled WGS sequence"/>
</dbReference>
<keyword evidence="4 5" id="KW-0472">Membrane</keyword>
<feature type="transmembrane region" description="Helical" evidence="5">
    <location>
        <begin position="124"/>
        <end position="141"/>
    </location>
</feature>
<comment type="caution">
    <text evidence="7">The sequence shown here is derived from an EMBL/GenBank/DDBJ whole genome shotgun (WGS) entry which is preliminary data.</text>
</comment>
<dbReference type="Gene3D" id="3.40.50.150">
    <property type="entry name" value="Vaccinia Virus protein VP39"/>
    <property type="match status" value="1"/>
</dbReference>
<protein>
    <recommendedName>
        <fullName evidence="6">Methyltransferase type 11 domain-containing protein</fullName>
    </recommendedName>
</protein>
<dbReference type="PANTHER" id="PTHR45277">
    <property type="entry name" value="EXPRESSED PROTEIN"/>
    <property type="match status" value="1"/>
</dbReference>
<evidence type="ECO:0000256" key="2">
    <source>
        <dbReference type="ARBA" id="ARBA00022692"/>
    </source>
</evidence>
<evidence type="ECO:0000256" key="5">
    <source>
        <dbReference type="SAM" id="Phobius"/>
    </source>
</evidence>
<evidence type="ECO:0000259" key="6">
    <source>
        <dbReference type="Pfam" id="PF08241"/>
    </source>
</evidence>
<accession>A0ABQ4BP92</accession>
<proteinExistence type="predicted"/>
<keyword evidence="2 5" id="KW-0812">Transmembrane</keyword>
<feature type="transmembrane region" description="Helical" evidence="5">
    <location>
        <begin position="60"/>
        <end position="80"/>
    </location>
</feature>
<dbReference type="SUPFAM" id="SSF53335">
    <property type="entry name" value="S-adenosyl-L-methionine-dependent methyltransferases"/>
    <property type="match status" value="1"/>
</dbReference>
<dbReference type="PANTHER" id="PTHR45277:SF1">
    <property type="entry name" value="EXPRESSED PROTEIN"/>
    <property type="match status" value="1"/>
</dbReference>
<organism evidence="7 8">
    <name type="scientific">Actinoplanes palleronii</name>
    <dbReference type="NCBI Taxonomy" id="113570"/>
    <lineage>
        <taxon>Bacteria</taxon>
        <taxon>Bacillati</taxon>
        <taxon>Actinomycetota</taxon>
        <taxon>Actinomycetes</taxon>
        <taxon>Micromonosporales</taxon>
        <taxon>Micromonosporaceae</taxon>
        <taxon>Actinoplanes</taxon>
    </lineage>
</organism>
<feature type="transmembrane region" description="Helical" evidence="5">
    <location>
        <begin position="201"/>
        <end position="221"/>
    </location>
</feature>
<evidence type="ECO:0000256" key="4">
    <source>
        <dbReference type="ARBA" id="ARBA00023136"/>
    </source>
</evidence>
<feature type="transmembrane region" description="Helical" evidence="5">
    <location>
        <begin position="87"/>
        <end position="104"/>
    </location>
</feature>
<evidence type="ECO:0000256" key="3">
    <source>
        <dbReference type="ARBA" id="ARBA00022989"/>
    </source>
</evidence>
<dbReference type="InterPro" id="IPR029063">
    <property type="entry name" value="SAM-dependent_MTases_sf"/>
</dbReference>
<feature type="domain" description="Methyltransferase type 11" evidence="6">
    <location>
        <begin position="247"/>
        <end position="354"/>
    </location>
</feature>
<dbReference type="EMBL" id="BOMS01000146">
    <property type="protein sequence ID" value="GIE72498.1"/>
    <property type="molecule type" value="Genomic_DNA"/>
</dbReference>
<dbReference type="Pfam" id="PF07681">
    <property type="entry name" value="DoxX"/>
    <property type="match status" value="1"/>
</dbReference>
<dbReference type="Pfam" id="PF08241">
    <property type="entry name" value="Methyltransf_11"/>
    <property type="match status" value="1"/>
</dbReference>
<evidence type="ECO:0000313" key="7">
    <source>
        <dbReference type="EMBL" id="GIE72498.1"/>
    </source>
</evidence>
<sequence length="412" mass="43977">MEPLIVLVAVTAIQSVVRRSRPWSLPLRDGLAAMFVMTGTAHFVGLRDTMIAMVPPGLPAPATLVSISGALELLGAVGLLWSRTRPWAGLGLFLLLLAVFPANVHAARAGISTSPGDSLLPRTLIQLVFLAATLAIPVGYWRSRRRASPSRPMAGAERGAYGVDGDFSRVSAGAQLTIVVLVWLGLVALTATALARGWIVVAVLAGLVALGLLFAIGTYAYTTRVGKFRVWSELLTGLRLDGDEELLDLGCGRGAVLLAAARLLPRGHATGIDRWQADQTGNCADATHRNARSEGVADRVRLFTGDVRRLPFDDDSFDVIVSSLVLHNIHDADGRRAALDEAVRVLRPGGRLLIADLAHTGDYLARLRHHGLTAGRRNLGPRMWWTGPWGPTHLVTATAGADRQSSTEPVPS</sequence>
<feature type="transmembrane region" description="Helical" evidence="5">
    <location>
        <begin position="176"/>
        <end position="195"/>
    </location>
</feature>